<evidence type="ECO:0000313" key="3">
    <source>
        <dbReference type="Proteomes" id="UP000320813"/>
    </source>
</evidence>
<sequence length="220" mass="25117">MGNLLNSKDDIKKRNSRLFYEIWGDLESQNAALKVVILLMSLILIAALFTSFYTYKINRVPIVIRVNSTGNARVLRNLPFNNRVGMGEIVYFSKSFIKEFTGFNSLMIKTELSRALNKMSPGYGEKTLKMIVKNGFIQKMEKAGITSVIKFKKIKLIRQTVNHDELKLYIVRTVISDNDSNIKNNAAYEDKLILKRVKRSVQYPFGLEVVYFSSLKLGGA</sequence>
<evidence type="ECO:0000256" key="1">
    <source>
        <dbReference type="SAM" id="Phobius"/>
    </source>
</evidence>
<keyword evidence="1" id="KW-1133">Transmembrane helix</keyword>
<feature type="transmembrane region" description="Helical" evidence="1">
    <location>
        <begin position="31"/>
        <end position="55"/>
    </location>
</feature>
<keyword evidence="1" id="KW-0472">Membrane</keyword>
<dbReference type="EMBL" id="SGBD01000002">
    <property type="protein sequence ID" value="RZD14595.1"/>
    <property type="molecule type" value="Genomic_DNA"/>
</dbReference>
<dbReference type="Proteomes" id="UP000320813">
    <property type="component" value="Unassembled WGS sequence"/>
</dbReference>
<name>A0A519BBE1_9DELT</name>
<dbReference type="AlphaFoldDB" id="A0A519BBE1"/>
<reference evidence="2 3" key="1">
    <citation type="submission" date="2019-01" db="EMBL/GenBank/DDBJ databases">
        <title>Insights into ecological role of a new deltaproteobacterial order Candidatus Sinidesulfobacterales (Sva0485) by metagenomics and metatranscriptomics.</title>
        <authorList>
            <person name="Tan S."/>
            <person name="Liu J."/>
            <person name="Fang Y."/>
            <person name="Hedlund B.P."/>
            <person name="Lian Z.H."/>
            <person name="Huang L.Y."/>
            <person name="Li J.T."/>
            <person name="Huang L.N."/>
            <person name="Li W.J."/>
            <person name="Jiang H.C."/>
            <person name="Dong H.L."/>
            <person name="Shu W.S."/>
        </authorList>
    </citation>
    <scope>NUCLEOTIDE SEQUENCE [LARGE SCALE GENOMIC DNA]</scope>
    <source>
        <strain evidence="2">AP3</strain>
    </source>
</reference>
<comment type="caution">
    <text evidence="2">The sequence shown here is derived from an EMBL/GenBank/DDBJ whole genome shotgun (WGS) entry which is preliminary data.</text>
</comment>
<evidence type="ECO:0000313" key="2">
    <source>
        <dbReference type="EMBL" id="RZD14595.1"/>
    </source>
</evidence>
<keyword evidence="1" id="KW-0812">Transmembrane</keyword>
<accession>A0A519BBE1</accession>
<proteinExistence type="predicted"/>
<evidence type="ECO:0008006" key="4">
    <source>
        <dbReference type="Google" id="ProtNLM"/>
    </source>
</evidence>
<gene>
    <name evidence="2" type="ORF">EVJ47_05355</name>
</gene>
<organism evidence="2 3">
    <name type="scientific">Candidatus Acidulodesulfobacterium ferriphilum</name>
    <dbReference type="NCBI Taxonomy" id="2597223"/>
    <lineage>
        <taxon>Bacteria</taxon>
        <taxon>Deltaproteobacteria</taxon>
        <taxon>Candidatus Acidulodesulfobacterales</taxon>
        <taxon>Candidatus Acidulodesulfobacterium</taxon>
    </lineage>
</organism>
<protein>
    <recommendedName>
        <fullName evidence="4">Bacterial virulence protein VirB8 domain-containing protein</fullName>
    </recommendedName>
</protein>